<dbReference type="GO" id="GO:0016020">
    <property type="term" value="C:membrane"/>
    <property type="evidence" value="ECO:0007669"/>
    <property type="project" value="UniProtKB-SubCell"/>
</dbReference>
<feature type="transmembrane region" description="Helical" evidence="5">
    <location>
        <begin position="351"/>
        <end position="368"/>
    </location>
</feature>
<dbReference type="PANTHER" id="PTHR37422">
    <property type="entry name" value="TEICHURONIC ACID BIOSYNTHESIS PROTEIN TUAE"/>
    <property type="match status" value="1"/>
</dbReference>
<feature type="transmembrane region" description="Helical" evidence="5">
    <location>
        <begin position="155"/>
        <end position="174"/>
    </location>
</feature>
<keyword evidence="3 5" id="KW-1133">Transmembrane helix</keyword>
<feature type="transmembrane region" description="Helical" evidence="5">
    <location>
        <begin position="202"/>
        <end position="218"/>
    </location>
</feature>
<reference evidence="7" key="1">
    <citation type="submission" date="2020-12" db="EMBL/GenBank/DDBJ databases">
        <title>M. sibirica DSM 26468T genome.</title>
        <authorList>
            <person name="Thieme N."/>
            <person name="Rettenmaier R."/>
            <person name="Zverlov V."/>
            <person name="Liebl W."/>
        </authorList>
    </citation>
    <scope>NUCLEOTIDE SEQUENCE</scope>
    <source>
        <strain evidence="7">DSM 26468</strain>
    </source>
</reference>
<keyword evidence="8" id="KW-1185">Reference proteome</keyword>
<feature type="transmembrane region" description="Helical" evidence="5">
    <location>
        <begin position="36"/>
        <end position="54"/>
    </location>
</feature>
<keyword evidence="7" id="KW-0436">Ligase</keyword>
<evidence type="ECO:0000313" key="8">
    <source>
        <dbReference type="Proteomes" id="UP000623269"/>
    </source>
</evidence>
<sequence length="416" mass="48670">MKIILEKKKLLLTDKLLIVMIILLQSSYLYTSDTLFGIRIVLPLIILVLSIITYKNKLDNRVFLIWSILFIAFCLSTLIYTVNENVTMSNLNIIIRTFFIAFVITQCIRNINTLDLALKSLMYGGVIYCSIVLILQGPNNLIASGLDISYTNGTIMQYTYVSIPTLLLIIWYMFYEKRKKIYFILCPYMFFLNFISGRRKSILVPILFFIMVITLKNWKGKSSLKKLVFPLIAIVTSIFIIWLSINNDFLYQIYGNRLEYLVNSFINPGAAVDNSLKTREYLMETGITYFKKNIFFGTGLGNFNTINRTDYYAHNNYLELLCTIGLFGGIAFYGIYIFLYKEIFKNLFGKYEVLFFSVYTIFLIMDYSTVTYSRFFYITFLALGICYIEIRKKYYIKNTEKGIYDETKTESKLRTH</sequence>
<keyword evidence="4 5" id="KW-0472">Membrane</keyword>
<dbReference type="RefSeq" id="WP_197659599.1">
    <property type="nucleotide sequence ID" value="NZ_JAEAGR010000001.1"/>
</dbReference>
<proteinExistence type="predicted"/>
<evidence type="ECO:0000256" key="1">
    <source>
        <dbReference type="ARBA" id="ARBA00004141"/>
    </source>
</evidence>
<feature type="transmembrane region" description="Helical" evidence="5">
    <location>
        <begin position="116"/>
        <end position="135"/>
    </location>
</feature>
<evidence type="ECO:0000256" key="5">
    <source>
        <dbReference type="SAM" id="Phobius"/>
    </source>
</evidence>
<dbReference type="PANTHER" id="PTHR37422:SF17">
    <property type="entry name" value="O-ANTIGEN LIGASE"/>
    <property type="match status" value="1"/>
</dbReference>
<organism evidence="7 8">
    <name type="scientific">Mobilitalea sibirica</name>
    <dbReference type="NCBI Taxonomy" id="1462919"/>
    <lineage>
        <taxon>Bacteria</taxon>
        <taxon>Bacillati</taxon>
        <taxon>Bacillota</taxon>
        <taxon>Clostridia</taxon>
        <taxon>Lachnospirales</taxon>
        <taxon>Lachnospiraceae</taxon>
        <taxon>Mobilitalea</taxon>
    </lineage>
</organism>
<gene>
    <name evidence="7" type="ORF">I5677_00515</name>
</gene>
<keyword evidence="2 5" id="KW-0812">Transmembrane</keyword>
<protein>
    <submittedName>
        <fullName evidence="7">O-antigen ligase family protein</fullName>
    </submittedName>
</protein>
<dbReference type="InterPro" id="IPR007016">
    <property type="entry name" value="O-antigen_ligase-rel_domated"/>
</dbReference>
<accession>A0A8J7GWT8</accession>
<dbReference type="InterPro" id="IPR051533">
    <property type="entry name" value="WaaL-like"/>
</dbReference>
<comment type="caution">
    <text evidence="7">The sequence shown here is derived from an EMBL/GenBank/DDBJ whole genome shotgun (WGS) entry which is preliminary data.</text>
</comment>
<evidence type="ECO:0000259" key="6">
    <source>
        <dbReference type="Pfam" id="PF04932"/>
    </source>
</evidence>
<dbReference type="Proteomes" id="UP000623269">
    <property type="component" value="Unassembled WGS sequence"/>
</dbReference>
<name>A0A8J7GWT8_9FIRM</name>
<evidence type="ECO:0000256" key="4">
    <source>
        <dbReference type="ARBA" id="ARBA00023136"/>
    </source>
</evidence>
<feature type="transmembrane region" description="Helical" evidence="5">
    <location>
        <begin position="227"/>
        <end position="245"/>
    </location>
</feature>
<dbReference type="GO" id="GO:0016874">
    <property type="term" value="F:ligase activity"/>
    <property type="evidence" value="ECO:0007669"/>
    <property type="project" value="UniProtKB-KW"/>
</dbReference>
<dbReference type="AlphaFoldDB" id="A0A8J7GWT8"/>
<dbReference type="Pfam" id="PF04932">
    <property type="entry name" value="Wzy_C"/>
    <property type="match status" value="1"/>
</dbReference>
<evidence type="ECO:0000256" key="3">
    <source>
        <dbReference type="ARBA" id="ARBA00022989"/>
    </source>
</evidence>
<dbReference type="EMBL" id="JAEAGR010000001">
    <property type="protein sequence ID" value="MBH1939369.1"/>
    <property type="molecule type" value="Genomic_DNA"/>
</dbReference>
<evidence type="ECO:0000313" key="7">
    <source>
        <dbReference type="EMBL" id="MBH1939369.1"/>
    </source>
</evidence>
<feature type="transmembrane region" description="Helical" evidence="5">
    <location>
        <begin position="181"/>
        <end position="196"/>
    </location>
</feature>
<comment type="subcellular location">
    <subcellularLocation>
        <location evidence="1">Membrane</location>
        <topology evidence="1">Multi-pass membrane protein</topology>
    </subcellularLocation>
</comment>
<feature type="transmembrane region" description="Helical" evidence="5">
    <location>
        <begin position="61"/>
        <end position="80"/>
    </location>
</feature>
<feature type="transmembrane region" description="Helical" evidence="5">
    <location>
        <begin position="86"/>
        <end position="104"/>
    </location>
</feature>
<feature type="transmembrane region" description="Helical" evidence="5">
    <location>
        <begin position="374"/>
        <end position="390"/>
    </location>
</feature>
<feature type="transmembrane region" description="Helical" evidence="5">
    <location>
        <begin position="12"/>
        <end position="30"/>
    </location>
</feature>
<feature type="domain" description="O-antigen ligase-related" evidence="6">
    <location>
        <begin position="188"/>
        <end position="332"/>
    </location>
</feature>
<evidence type="ECO:0000256" key="2">
    <source>
        <dbReference type="ARBA" id="ARBA00022692"/>
    </source>
</evidence>
<feature type="transmembrane region" description="Helical" evidence="5">
    <location>
        <begin position="317"/>
        <end position="339"/>
    </location>
</feature>